<dbReference type="AlphaFoldDB" id="A0A517ST32"/>
<accession>A0A517ST32</accession>
<dbReference type="EMBL" id="CP036272">
    <property type="protein sequence ID" value="QDT59243.1"/>
    <property type="molecule type" value="Genomic_DNA"/>
</dbReference>
<evidence type="ECO:0000313" key="2">
    <source>
        <dbReference type="EMBL" id="QDT59243.1"/>
    </source>
</evidence>
<sequence>MSRSSDRRAKPRSLTTSKIVSQTTKALPPRDHVKTVAGQDSSDGGAKAVAAPLRRRTRRGTFSMCLQSIQATIADRDYLQLSINRRANCALKAMLSAAGCSLPSGRERANLRTPATRGIPPAELHISFVWQGLQLPLFGPLGPVRGVTLSEPQENARKTSQSFLHVAKQSRLHFHSRLIG</sequence>
<organism evidence="2 3">
    <name type="scientific">Stieleria bergensis</name>
    <dbReference type="NCBI Taxonomy" id="2528025"/>
    <lineage>
        <taxon>Bacteria</taxon>
        <taxon>Pseudomonadati</taxon>
        <taxon>Planctomycetota</taxon>
        <taxon>Planctomycetia</taxon>
        <taxon>Pirellulales</taxon>
        <taxon>Pirellulaceae</taxon>
        <taxon>Stieleria</taxon>
    </lineage>
</organism>
<reference evidence="2 3" key="1">
    <citation type="submission" date="2019-02" db="EMBL/GenBank/DDBJ databases">
        <title>Deep-cultivation of Planctomycetes and their phenomic and genomic characterization uncovers novel biology.</title>
        <authorList>
            <person name="Wiegand S."/>
            <person name="Jogler M."/>
            <person name="Boedeker C."/>
            <person name="Pinto D."/>
            <person name="Vollmers J."/>
            <person name="Rivas-Marin E."/>
            <person name="Kohn T."/>
            <person name="Peeters S.H."/>
            <person name="Heuer A."/>
            <person name="Rast P."/>
            <person name="Oberbeckmann S."/>
            <person name="Bunk B."/>
            <person name="Jeske O."/>
            <person name="Meyerdierks A."/>
            <person name="Storesund J.E."/>
            <person name="Kallscheuer N."/>
            <person name="Luecker S."/>
            <person name="Lage O.M."/>
            <person name="Pohl T."/>
            <person name="Merkel B.J."/>
            <person name="Hornburger P."/>
            <person name="Mueller R.-W."/>
            <person name="Bruemmer F."/>
            <person name="Labrenz M."/>
            <person name="Spormann A.M."/>
            <person name="Op den Camp H."/>
            <person name="Overmann J."/>
            <person name="Amann R."/>
            <person name="Jetten M.S.M."/>
            <person name="Mascher T."/>
            <person name="Medema M.H."/>
            <person name="Devos D.P."/>
            <person name="Kaster A.-K."/>
            <person name="Ovreas L."/>
            <person name="Rohde M."/>
            <person name="Galperin M.Y."/>
            <person name="Jogler C."/>
        </authorList>
    </citation>
    <scope>NUCLEOTIDE SEQUENCE [LARGE SCALE GENOMIC DNA]</scope>
    <source>
        <strain evidence="2 3">SV_7m_r</strain>
    </source>
</reference>
<name>A0A517ST32_9BACT</name>
<dbReference type="Proteomes" id="UP000315003">
    <property type="component" value="Chromosome"/>
</dbReference>
<gene>
    <name evidence="2" type="ORF">SV7mr_17500</name>
</gene>
<keyword evidence="3" id="KW-1185">Reference proteome</keyword>
<feature type="compositionally biased region" description="Polar residues" evidence="1">
    <location>
        <begin position="13"/>
        <end position="25"/>
    </location>
</feature>
<evidence type="ECO:0000256" key="1">
    <source>
        <dbReference type="SAM" id="MobiDB-lite"/>
    </source>
</evidence>
<protein>
    <submittedName>
        <fullName evidence="2">Uncharacterized protein</fullName>
    </submittedName>
</protein>
<feature type="region of interest" description="Disordered" evidence="1">
    <location>
        <begin position="1"/>
        <end position="51"/>
    </location>
</feature>
<proteinExistence type="predicted"/>
<evidence type="ECO:0000313" key="3">
    <source>
        <dbReference type="Proteomes" id="UP000315003"/>
    </source>
</evidence>